<dbReference type="STRING" id="1261.HMPREF3195_00923"/>
<dbReference type="NCBIfam" id="TIGR01549">
    <property type="entry name" value="HAD-SF-IA-v1"/>
    <property type="match status" value="1"/>
</dbReference>
<dbReference type="PRINTS" id="PR00413">
    <property type="entry name" value="HADHALOGNASE"/>
</dbReference>
<dbReference type="InterPro" id="IPR023198">
    <property type="entry name" value="PGP-like_dom2"/>
</dbReference>
<dbReference type="InterPro" id="IPR041492">
    <property type="entry name" value="HAD_2"/>
</dbReference>
<dbReference type="SFLD" id="SFLDS00003">
    <property type="entry name" value="Haloacid_Dehalogenase"/>
    <property type="match status" value="1"/>
</dbReference>
<comment type="caution">
    <text evidence="1">The sequence shown here is derived from an EMBL/GenBank/DDBJ whole genome shotgun (WGS) entry which is preliminary data.</text>
</comment>
<dbReference type="Pfam" id="PF13419">
    <property type="entry name" value="HAD_2"/>
    <property type="match status" value="1"/>
</dbReference>
<dbReference type="SUPFAM" id="SSF56784">
    <property type="entry name" value="HAD-like"/>
    <property type="match status" value="1"/>
</dbReference>
<proteinExistence type="predicted"/>
<dbReference type="Gene3D" id="1.10.150.240">
    <property type="entry name" value="Putative phosphatase, domain 2"/>
    <property type="match status" value="1"/>
</dbReference>
<dbReference type="InterPro" id="IPR052550">
    <property type="entry name" value="Pyrimidine_5'-ntase_YjjG"/>
</dbReference>
<dbReference type="PANTHER" id="PTHR47478">
    <property type="match status" value="1"/>
</dbReference>
<dbReference type="PATRIC" id="fig|1261.5.peg.929"/>
<protein>
    <submittedName>
        <fullName evidence="1">HAD hydrolase, family IA, variant 1</fullName>
    </submittedName>
</protein>
<evidence type="ECO:0000313" key="1">
    <source>
        <dbReference type="EMBL" id="KXI13030.1"/>
    </source>
</evidence>
<name>A0A135YUJ5_9FIRM</name>
<accession>A0A135YUJ5</accession>
<dbReference type="Gene3D" id="3.40.50.1000">
    <property type="entry name" value="HAD superfamily/HAD-like"/>
    <property type="match status" value="1"/>
</dbReference>
<sequence length="234" mass="27468">MKFFVFDIDDTLYDLKDPFVMAFEKMFGYLPHDIDDLFLDFRKYNNQIYDKALNGQITMTQMCNYRAQKSFYDYGIILDESSAQKFQRTYESVKNNITVNKHILDLMDRLKSNNIPMGIITNGPTYDQNMKIDYLGLRSYFDPDLILVSEEVGFHKPDKAIFDEMKNRICHKYNCPSPEIYYMGDSYDNDIVGAKKAAYNTIWLNHRRVAPLDLSVVDYHLTSYSSISILTDIF</sequence>
<reference evidence="1 2" key="1">
    <citation type="submission" date="2016-02" db="EMBL/GenBank/DDBJ databases">
        <authorList>
            <person name="Wen L."/>
            <person name="He K."/>
            <person name="Yang H."/>
        </authorList>
    </citation>
    <scope>NUCLEOTIDE SEQUENCE [LARGE SCALE GENOMIC DNA]</scope>
    <source>
        <strain evidence="1 2">MJR8628A</strain>
    </source>
</reference>
<gene>
    <name evidence="1" type="ORF">HMPREF3195_00923</name>
</gene>
<organism evidence="1 2">
    <name type="scientific">Peptostreptococcus anaerobius</name>
    <dbReference type="NCBI Taxonomy" id="1261"/>
    <lineage>
        <taxon>Bacteria</taxon>
        <taxon>Bacillati</taxon>
        <taxon>Bacillota</taxon>
        <taxon>Clostridia</taxon>
        <taxon>Peptostreptococcales</taxon>
        <taxon>Peptostreptococcaceae</taxon>
        <taxon>Peptostreptococcus</taxon>
    </lineage>
</organism>
<dbReference type="EMBL" id="LSQZ01000035">
    <property type="protein sequence ID" value="KXI13030.1"/>
    <property type="molecule type" value="Genomic_DNA"/>
</dbReference>
<dbReference type="eggNOG" id="COG1011">
    <property type="taxonomic scope" value="Bacteria"/>
</dbReference>
<dbReference type="PANTHER" id="PTHR47478:SF1">
    <property type="entry name" value="PYRIMIDINE 5'-NUCLEOTIDASE YJJG"/>
    <property type="match status" value="1"/>
</dbReference>
<dbReference type="InterPro" id="IPR006439">
    <property type="entry name" value="HAD-SF_hydro_IA"/>
</dbReference>
<dbReference type="SFLD" id="SFLDG01129">
    <property type="entry name" value="C1.5:_HAD__Beta-PGM__Phosphata"/>
    <property type="match status" value="1"/>
</dbReference>
<keyword evidence="1" id="KW-0378">Hydrolase</keyword>
<dbReference type="InterPro" id="IPR023214">
    <property type="entry name" value="HAD_sf"/>
</dbReference>
<dbReference type="InterPro" id="IPR036412">
    <property type="entry name" value="HAD-like_sf"/>
</dbReference>
<dbReference type="AlphaFoldDB" id="A0A135YUJ5"/>
<dbReference type="RefSeq" id="WP_061101780.1">
    <property type="nucleotide sequence ID" value="NZ_JAQMMT010000003.1"/>
</dbReference>
<dbReference type="Proteomes" id="UP000070326">
    <property type="component" value="Unassembled WGS sequence"/>
</dbReference>
<dbReference type="GO" id="GO:0016787">
    <property type="term" value="F:hydrolase activity"/>
    <property type="evidence" value="ECO:0007669"/>
    <property type="project" value="UniProtKB-KW"/>
</dbReference>
<evidence type="ECO:0000313" key="2">
    <source>
        <dbReference type="Proteomes" id="UP000070326"/>
    </source>
</evidence>